<evidence type="ECO:0000256" key="5">
    <source>
        <dbReference type="ARBA" id="ARBA00022989"/>
    </source>
</evidence>
<dbReference type="RefSeq" id="WP_310892248.1">
    <property type="nucleotide sequence ID" value="NZ_BAAAGR010000009.1"/>
</dbReference>
<keyword evidence="2 7" id="KW-0813">Transport</keyword>
<dbReference type="InterPro" id="IPR000515">
    <property type="entry name" value="MetI-like"/>
</dbReference>
<accession>A0AAJ2LX20</accession>
<evidence type="ECO:0000256" key="4">
    <source>
        <dbReference type="ARBA" id="ARBA00022692"/>
    </source>
</evidence>
<evidence type="ECO:0000256" key="1">
    <source>
        <dbReference type="ARBA" id="ARBA00004651"/>
    </source>
</evidence>
<comment type="similarity">
    <text evidence="7">Belongs to the binding-protein-dependent transport system permease family.</text>
</comment>
<dbReference type="EMBL" id="JAHWXH010000005">
    <property type="protein sequence ID" value="MDS0246970.1"/>
    <property type="molecule type" value="Genomic_DNA"/>
</dbReference>
<dbReference type="CDD" id="cd06261">
    <property type="entry name" value="TM_PBP2"/>
    <property type="match status" value="1"/>
</dbReference>
<comment type="subcellular location">
    <subcellularLocation>
        <location evidence="1 7">Cell membrane</location>
        <topology evidence="1 7">Multi-pass membrane protein</topology>
    </subcellularLocation>
</comment>
<dbReference type="SUPFAM" id="SSF161098">
    <property type="entry name" value="MetI-like"/>
    <property type="match status" value="1"/>
</dbReference>
<evidence type="ECO:0000256" key="7">
    <source>
        <dbReference type="RuleBase" id="RU363032"/>
    </source>
</evidence>
<keyword evidence="5 7" id="KW-1133">Transmembrane helix</keyword>
<dbReference type="PANTHER" id="PTHR43744">
    <property type="entry name" value="ABC TRANSPORTER PERMEASE PROTEIN MG189-RELATED-RELATED"/>
    <property type="match status" value="1"/>
</dbReference>
<dbReference type="Gene3D" id="1.10.3720.10">
    <property type="entry name" value="MetI-like"/>
    <property type="match status" value="1"/>
</dbReference>
<evidence type="ECO:0000313" key="11">
    <source>
        <dbReference type="Proteomes" id="UP001183582"/>
    </source>
</evidence>
<keyword evidence="3" id="KW-1003">Cell membrane</keyword>
<feature type="transmembrane region" description="Helical" evidence="7">
    <location>
        <begin position="31"/>
        <end position="54"/>
    </location>
</feature>
<feature type="transmembrane region" description="Helical" evidence="7">
    <location>
        <begin position="266"/>
        <end position="287"/>
    </location>
</feature>
<dbReference type="Proteomes" id="UP001183582">
    <property type="component" value="Unassembled WGS sequence"/>
</dbReference>
<dbReference type="GO" id="GO:0055085">
    <property type="term" value="P:transmembrane transport"/>
    <property type="evidence" value="ECO:0007669"/>
    <property type="project" value="InterPro"/>
</dbReference>
<comment type="caution">
    <text evidence="10">The sequence shown here is derived from an EMBL/GenBank/DDBJ whole genome shotgun (WGS) entry which is preliminary data.</text>
</comment>
<feature type="transmembrane region" description="Helical" evidence="7">
    <location>
        <begin position="92"/>
        <end position="120"/>
    </location>
</feature>
<protein>
    <submittedName>
        <fullName evidence="10">Carbohydrate ABC transporter permease</fullName>
    </submittedName>
</protein>
<sequence>MATTLDTRPTRKDARPAETPPRRRHVRLRELGGLTLAQAFVIVFLVVTLAPFAWTLLTSFKPNDEVMAYPPVLFPTEWTLDNYTSILIDGDFFLYTFNSLFVGLLSVLLSVGAALCAGYAAARLDFAFKQTILFVILAGMAIGRFANIIPLYFFSVQLDLYDTYAILVLSSSAFIVPLLTWLMAAYFRSIPRALDDAARIDGCNSWTIFWRILLPNMKPAIVAGGIIAMVNAWNEYILAATLTNSPERRVLPVAINFFLTDTGVQWGQLTAAAIVATIPIAVMVLALQRYFIQGLTAGALSAN</sequence>
<dbReference type="AlphaFoldDB" id="A0AAJ2LX20"/>
<evidence type="ECO:0000259" key="9">
    <source>
        <dbReference type="PROSITE" id="PS50928"/>
    </source>
</evidence>
<organism evidence="10 11">
    <name type="scientific">Microbacterium aurantiacum</name>
    <dbReference type="NCBI Taxonomy" id="162393"/>
    <lineage>
        <taxon>Bacteria</taxon>
        <taxon>Bacillati</taxon>
        <taxon>Actinomycetota</taxon>
        <taxon>Actinomycetes</taxon>
        <taxon>Micrococcales</taxon>
        <taxon>Microbacteriaceae</taxon>
        <taxon>Microbacterium</taxon>
    </lineage>
</organism>
<evidence type="ECO:0000256" key="6">
    <source>
        <dbReference type="ARBA" id="ARBA00023136"/>
    </source>
</evidence>
<dbReference type="Pfam" id="PF00528">
    <property type="entry name" value="BPD_transp_1"/>
    <property type="match status" value="1"/>
</dbReference>
<dbReference type="PROSITE" id="PS50928">
    <property type="entry name" value="ABC_TM1"/>
    <property type="match status" value="1"/>
</dbReference>
<feature type="transmembrane region" description="Helical" evidence="7">
    <location>
        <begin position="132"/>
        <end position="153"/>
    </location>
</feature>
<evidence type="ECO:0000256" key="2">
    <source>
        <dbReference type="ARBA" id="ARBA00022448"/>
    </source>
</evidence>
<name>A0AAJ2LX20_9MICO</name>
<evidence type="ECO:0000313" key="10">
    <source>
        <dbReference type="EMBL" id="MDS0246970.1"/>
    </source>
</evidence>
<dbReference type="GO" id="GO:0005886">
    <property type="term" value="C:plasma membrane"/>
    <property type="evidence" value="ECO:0007669"/>
    <property type="project" value="UniProtKB-SubCell"/>
</dbReference>
<proteinExistence type="inferred from homology"/>
<keyword evidence="6 7" id="KW-0472">Membrane</keyword>
<feature type="domain" description="ABC transmembrane type-1" evidence="9">
    <location>
        <begin position="96"/>
        <end position="287"/>
    </location>
</feature>
<feature type="region of interest" description="Disordered" evidence="8">
    <location>
        <begin position="1"/>
        <end position="22"/>
    </location>
</feature>
<gene>
    <name evidence="10" type="ORF">KZC50_15335</name>
</gene>
<evidence type="ECO:0000256" key="8">
    <source>
        <dbReference type="SAM" id="MobiDB-lite"/>
    </source>
</evidence>
<evidence type="ECO:0000256" key="3">
    <source>
        <dbReference type="ARBA" id="ARBA00022475"/>
    </source>
</evidence>
<reference evidence="10 11" key="1">
    <citation type="submission" date="2021-06" db="EMBL/GenBank/DDBJ databases">
        <title>Genome-based taxonomic framework of Microbacterium strains isolated from marine environment, the description of four new species and reclassification of four preexisting species.</title>
        <authorList>
            <person name="Lee S.D."/>
            <person name="Kim S.-M."/>
            <person name="Byeon Y.-S."/>
            <person name="Yang H.L."/>
            <person name="Kim I.S."/>
        </authorList>
    </citation>
    <scope>NUCLEOTIDE SEQUENCE [LARGE SCALE GENOMIC DNA]</scope>
    <source>
        <strain evidence="10 11">KACC 20514</strain>
    </source>
</reference>
<feature type="transmembrane region" description="Helical" evidence="7">
    <location>
        <begin position="208"/>
        <end position="233"/>
    </location>
</feature>
<keyword evidence="4 7" id="KW-0812">Transmembrane</keyword>
<dbReference type="PANTHER" id="PTHR43744:SF12">
    <property type="entry name" value="ABC TRANSPORTER PERMEASE PROTEIN MG189-RELATED"/>
    <property type="match status" value="1"/>
</dbReference>
<feature type="transmembrane region" description="Helical" evidence="7">
    <location>
        <begin position="165"/>
        <end position="187"/>
    </location>
</feature>
<dbReference type="GeneID" id="301459633"/>
<dbReference type="InterPro" id="IPR035906">
    <property type="entry name" value="MetI-like_sf"/>
</dbReference>